<dbReference type="FunFam" id="4.10.950.10:FF:000001">
    <property type="entry name" value="50S ribosomal protein L2"/>
    <property type="match status" value="1"/>
</dbReference>
<dbReference type="SMART" id="SM01382">
    <property type="entry name" value="Ribosomal_L2_C"/>
    <property type="match status" value="1"/>
</dbReference>
<dbReference type="Gene3D" id="2.30.30.30">
    <property type="match status" value="1"/>
</dbReference>
<evidence type="ECO:0000256" key="5">
    <source>
        <dbReference type="HAMAP-Rule" id="MF_01320"/>
    </source>
</evidence>
<dbReference type="Pfam" id="PF00181">
    <property type="entry name" value="Ribosomal_L2_N"/>
    <property type="match status" value="1"/>
</dbReference>
<dbReference type="InterPro" id="IPR022666">
    <property type="entry name" value="Ribosomal_uL2_RNA-bd_dom"/>
</dbReference>
<evidence type="ECO:0000259" key="7">
    <source>
        <dbReference type="SMART" id="SM01382"/>
    </source>
</evidence>
<evidence type="ECO:0000313" key="10">
    <source>
        <dbReference type="Proteomes" id="UP000231673"/>
    </source>
</evidence>
<dbReference type="NCBIfam" id="TIGR01171">
    <property type="entry name" value="rplB_bact"/>
    <property type="match status" value="1"/>
</dbReference>
<comment type="function">
    <text evidence="5">One of the primary rRNA binding proteins. Required for association of the 30S and 50S subunits to form the 70S ribosome, for tRNA binding and peptide bond formation. It has been suggested to have peptidyltransferase activity; this is somewhat controversial. Makes several contacts with the 16S rRNA in the 70S ribosome.</text>
</comment>
<keyword evidence="5" id="KW-0699">rRNA-binding</keyword>
<dbReference type="PANTHER" id="PTHR13691:SF5">
    <property type="entry name" value="LARGE RIBOSOMAL SUBUNIT PROTEIN UL2M"/>
    <property type="match status" value="1"/>
</dbReference>
<dbReference type="InterPro" id="IPR008991">
    <property type="entry name" value="Translation_prot_SH3-like_sf"/>
</dbReference>
<evidence type="ECO:0000256" key="6">
    <source>
        <dbReference type="SAM" id="MobiDB-lite"/>
    </source>
</evidence>
<dbReference type="GO" id="GO:0003735">
    <property type="term" value="F:structural constituent of ribosome"/>
    <property type="evidence" value="ECO:0007669"/>
    <property type="project" value="InterPro"/>
</dbReference>
<dbReference type="Gene3D" id="2.40.50.140">
    <property type="entry name" value="Nucleic acid-binding proteins"/>
    <property type="match status" value="1"/>
</dbReference>
<evidence type="ECO:0000256" key="3">
    <source>
        <dbReference type="ARBA" id="ARBA00023274"/>
    </source>
</evidence>
<dbReference type="AlphaFoldDB" id="A0A2M7IE45"/>
<evidence type="ECO:0000256" key="4">
    <source>
        <dbReference type="ARBA" id="ARBA00035242"/>
    </source>
</evidence>
<dbReference type="PIRSF" id="PIRSF002158">
    <property type="entry name" value="Ribosomal_L2"/>
    <property type="match status" value="1"/>
</dbReference>
<dbReference type="Proteomes" id="UP000231673">
    <property type="component" value="Unassembled WGS sequence"/>
</dbReference>
<dbReference type="SUPFAM" id="SSF50249">
    <property type="entry name" value="Nucleic acid-binding proteins"/>
    <property type="match status" value="1"/>
</dbReference>
<feature type="domain" description="Large ribosomal subunit protein uL2 C-terminal" evidence="7">
    <location>
        <begin position="124"/>
        <end position="254"/>
    </location>
</feature>
<dbReference type="Pfam" id="PF03947">
    <property type="entry name" value="Ribosomal_L2_C"/>
    <property type="match status" value="1"/>
</dbReference>
<gene>
    <name evidence="5" type="primary">rplB</name>
    <name evidence="9" type="ORF">CO003_00865</name>
</gene>
<dbReference type="FunFam" id="2.40.50.140:FF:000003">
    <property type="entry name" value="50S ribosomal protein L2"/>
    <property type="match status" value="1"/>
</dbReference>
<evidence type="ECO:0000256" key="1">
    <source>
        <dbReference type="ARBA" id="ARBA00005636"/>
    </source>
</evidence>
<dbReference type="PROSITE" id="PS00467">
    <property type="entry name" value="RIBOSOMAL_L2"/>
    <property type="match status" value="1"/>
</dbReference>
<reference evidence="10" key="1">
    <citation type="submission" date="2017-09" db="EMBL/GenBank/DDBJ databases">
        <title>Depth-based differentiation of microbial function through sediment-hosted aquifers and enrichment of novel symbionts in the deep terrestrial subsurface.</title>
        <authorList>
            <person name="Probst A.J."/>
            <person name="Ladd B."/>
            <person name="Jarett J.K."/>
            <person name="Geller-Mcgrath D.E."/>
            <person name="Sieber C.M.K."/>
            <person name="Emerson J.B."/>
            <person name="Anantharaman K."/>
            <person name="Thomas B.C."/>
            <person name="Malmstrom R."/>
            <person name="Stieglmeier M."/>
            <person name="Klingl A."/>
            <person name="Woyke T."/>
            <person name="Ryan C.M."/>
            <person name="Banfield J.F."/>
        </authorList>
    </citation>
    <scope>NUCLEOTIDE SEQUENCE [LARGE SCALE GENOMIC DNA]</scope>
</reference>
<evidence type="ECO:0000256" key="2">
    <source>
        <dbReference type="ARBA" id="ARBA00022980"/>
    </source>
</evidence>
<dbReference type="SUPFAM" id="SSF50104">
    <property type="entry name" value="Translation proteins SH3-like domain"/>
    <property type="match status" value="1"/>
</dbReference>
<dbReference type="HAMAP" id="MF_01320_B">
    <property type="entry name" value="Ribosomal_uL2_B"/>
    <property type="match status" value="1"/>
</dbReference>
<dbReference type="EMBL" id="PFGW01000019">
    <property type="protein sequence ID" value="PIW74774.1"/>
    <property type="molecule type" value="Genomic_DNA"/>
</dbReference>
<feature type="domain" description="Large ribosomal subunit protein uL2 RNA-binding" evidence="8">
    <location>
        <begin position="41"/>
        <end position="118"/>
    </location>
</feature>
<keyword evidence="3 5" id="KW-0687">Ribonucleoprotein</keyword>
<dbReference type="InterPro" id="IPR022671">
    <property type="entry name" value="Ribosomal_uL2_CS"/>
</dbReference>
<comment type="caution">
    <text evidence="9">The sequence shown here is derived from an EMBL/GenBank/DDBJ whole genome shotgun (WGS) entry which is preliminary data.</text>
</comment>
<dbReference type="InterPro" id="IPR012340">
    <property type="entry name" value="NA-bd_OB-fold"/>
</dbReference>
<dbReference type="GO" id="GO:0016740">
    <property type="term" value="F:transferase activity"/>
    <property type="evidence" value="ECO:0007669"/>
    <property type="project" value="InterPro"/>
</dbReference>
<comment type="subunit">
    <text evidence="5">Part of the 50S ribosomal subunit. Forms a bridge to the 30S subunit in the 70S ribosome.</text>
</comment>
<dbReference type="Gene3D" id="4.10.950.10">
    <property type="entry name" value="Ribosomal protein L2, domain 3"/>
    <property type="match status" value="1"/>
</dbReference>
<comment type="similarity">
    <text evidence="1 5">Belongs to the universal ribosomal protein uL2 family.</text>
</comment>
<dbReference type="SMART" id="SM01383">
    <property type="entry name" value="Ribosomal_L2"/>
    <property type="match status" value="1"/>
</dbReference>
<keyword evidence="2 5" id="KW-0689">Ribosomal protein</keyword>
<protein>
    <recommendedName>
        <fullName evidence="4 5">Large ribosomal subunit protein uL2</fullName>
    </recommendedName>
</protein>
<dbReference type="GO" id="GO:0019843">
    <property type="term" value="F:rRNA binding"/>
    <property type="evidence" value="ECO:0007669"/>
    <property type="project" value="UniProtKB-UniRule"/>
</dbReference>
<dbReference type="InterPro" id="IPR014726">
    <property type="entry name" value="Ribosomal_uL2_dom3"/>
</dbReference>
<dbReference type="GO" id="GO:0002181">
    <property type="term" value="P:cytoplasmic translation"/>
    <property type="evidence" value="ECO:0007669"/>
    <property type="project" value="TreeGrafter"/>
</dbReference>
<dbReference type="FunFam" id="2.30.30.30:FF:000001">
    <property type="entry name" value="50S ribosomal protein L2"/>
    <property type="match status" value="1"/>
</dbReference>
<dbReference type="PANTHER" id="PTHR13691">
    <property type="entry name" value="RIBOSOMAL PROTEIN L2"/>
    <property type="match status" value="1"/>
</dbReference>
<organism evidence="9 10">
    <name type="scientific">Candidatus Portnoybacteria bacterium CG_4_8_14_3_um_filter_44_15</name>
    <dbReference type="NCBI Taxonomy" id="1974803"/>
    <lineage>
        <taxon>Bacteria</taxon>
        <taxon>Candidatus Portnoyibacteriota</taxon>
    </lineage>
</organism>
<dbReference type="InterPro" id="IPR014722">
    <property type="entry name" value="Rib_uL2_dom2"/>
</dbReference>
<dbReference type="InterPro" id="IPR005880">
    <property type="entry name" value="Ribosomal_uL2_bac/org-type"/>
</dbReference>
<dbReference type="InterPro" id="IPR002171">
    <property type="entry name" value="Ribosomal_uL2"/>
</dbReference>
<keyword evidence="5" id="KW-0694">RNA-binding</keyword>
<dbReference type="InterPro" id="IPR022669">
    <property type="entry name" value="Ribosomal_uL2_C"/>
</dbReference>
<sequence length="280" mass="31493">MLKKYKPTSPGRRQMTSVDYSVLTKKEPEKKLIRKLVKKAGRGFMGRITVRHRGGGHKKRYRLIDFKRCDKLNIPAKVFSLEYDPNRSAFIALLNYTDGEKRYIIAPNGLKVGQEIVCQEKAEMKIGNRMFLKNITPGAYVHSIELSPKKGGQLVRAAGSSAQVMAHEGNYTQMKLSSGEIRLVLGNCFATLGQLSNIEHNVVVIGKAGRNRWLGRRPTVRGTAMNPVDHPHGGGEQRQPIGLRKGPKTPWGKPAYGVKTRKKKVSDRLIINRRTKKKKK</sequence>
<accession>A0A2M7IE45</accession>
<proteinExistence type="inferred from homology"/>
<feature type="region of interest" description="Disordered" evidence="6">
    <location>
        <begin position="222"/>
        <end position="280"/>
    </location>
</feature>
<feature type="compositionally biased region" description="Basic residues" evidence="6">
    <location>
        <begin position="259"/>
        <end position="280"/>
    </location>
</feature>
<dbReference type="GO" id="GO:0015934">
    <property type="term" value="C:large ribosomal subunit"/>
    <property type="evidence" value="ECO:0007669"/>
    <property type="project" value="InterPro"/>
</dbReference>
<evidence type="ECO:0000313" key="9">
    <source>
        <dbReference type="EMBL" id="PIW74774.1"/>
    </source>
</evidence>
<name>A0A2M7IE45_9BACT</name>
<evidence type="ECO:0000259" key="8">
    <source>
        <dbReference type="SMART" id="SM01383"/>
    </source>
</evidence>